<evidence type="ECO:0000313" key="4">
    <source>
        <dbReference type="EMBL" id="GHO83677.1"/>
    </source>
</evidence>
<keyword evidence="1 2" id="KW-0597">Phosphoprotein</keyword>
<protein>
    <submittedName>
        <fullName evidence="4">Response regulator</fullName>
    </submittedName>
</protein>
<dbReference type="SMART" id="SM00448">
    <property type="entry name" value="REC"/>
    <property type="match status" value="1"/>
</dbReference>
<gene>
    <name evidence="4" type="ORF">KSZ_16830</name>
</gene>
<organism evidence="4 5">
    <name type="scientific">Dictyobacter formicarum</name>
    <dbReference type="NCBI Taxonomy" id="2778368"/>
    <lineage>
        <taxon>Bacteria</taxon>
        <taxon>Bacillati</taxon>
        <taxon>Chloroflexota</taxon>
        <taxon>Ktedonobacteria</taxon>
        <taxon>Ktedonobacterales</taxon>
        <taxon>Dictyobacteraceae</taxon>
        <taxon>Dictyobacter</taxon>
    </lineage>
</organism>
<sequence length="133" mass="15228">MPHFELQKNEEIKHTQTTIVIVEDDNAIGLFLTLAFSEETPYRSILVPTAERALRVIETVKPDLFILDYQLPEMDGLQLSRELRMQQAFYDTPIILMSANLPRGAFAQLKVIGIAKPFDLDELLDTVNRLLNQ</sequence>
<feature type="modified residue" description="4-aspartylphosphate" evidence="2">
    <location>
        <position position="68"/>
    </location>
</feature>
<comment type="caution">
    <text evidence="4">The sequence shown here is derived from an EMBL/GenBank/DDBJ whole genome shotgun (WGS) entry which is preliminary data.</text>
</comment>
<dbReference type="Pfam" id="PF00072">
    <property type="entry name" value="Response_reg"/>
    <property type="match status" value="1"/>
</dbReference>
<dbReference type="SUPFAM" id="SSF52172">
    <property type="entry name" value="CheY-like"/>
    <property type="match status" value="1"/>
</dbReference>
<evidence type="ECO:0000259" key="3">
    <source>
        <dbReference type="PROSITE" id="PS50110"/>
    </source>
</evidence>
<keyword evidence="5" id="KW-1185">Reference proteome</keyword>
<dbReference type="PANTHER" id="PTHR44591">
    <property type="entry name" value="STRESS RESPONSE REGULATOR PROTEIN 1"/>
    <property type="match status" value="1"/>
</dbReference>
<dbReference type="PROSITE" id="PS50110">
    <property type="entry name" value="RESPONSE_REGULATORY"/>
    <property type="match status" value="1"/>
</dbReference>
<reference evidence="4 5" key="1">
    <citation type="journal article" date="2021" name="Int. J. Syst. Evol. Microbiol.">
        <title>Reticulibacter mediterranei gen. nov., sp. nov., within the new family Reticulibacteraceae fam. nov., and Ktedonospora formicarum gen. nov., sp. nov., Ktedonobacter robiniae sp. nov., Dictyobacter formicarum sp. nov. and Dictyobacter arantiisoli sp. nov., belonging to the class Ktedonobacteria.</title>
        <authorList>
            <person name="Yabe S."/>
            <person name="Zheng Y."/>
            <person name="Wang C.M."/>
            <person name="Sakai Y."/>
            <person name="Abe K."/>
            <person name="Yokota A."/>
            <person name="Donadio S."/>
            <person name="Cavaletti L."/>
            <person name="Monciardini P."/>
        </authorList>
    </citation>
    <scope>NUCLEOTIDE SEQUENCE [LARGE SCALE GENOMIC DNA]</scope>
    <source>
        <strain evidence="4 5">SOSP1-9</strain>
    </source>
</reference>
<dbReference type="EMBL" id="BNJJ01000004">
    <property type="protein sequence ID" value="GHO83677.1"/>
    <property type="molecule type" value="Genomic_DNA"/>
</dbReference>
<feature type="domain" description="Response regulatory" evidence="3">
    <location>
        <begin position="18"/>
        <end position="131"/>
    </location>
</feature>
<dbReference type="RefSeq" id="WP_201361340.1">
    <property type="nucleotide sequence ID" value="NZ_BNJJ01000004.1"/>
</dbReference>
<dbReference type="InterPro" id="IPR011006">
    <property type="entry name" value="CheY-like_superfamily"/>
</dbReference>
<proteinExistence type="predicted"/>
<dbReference type="Gene3D" id="3.40.50.2300">
    <property type="match status" value="1"/>
</dbReference>
<evidence type="ECO:0000313" key="5">
    <source>
        <dbReference type="Proteomes" id="UP000635565"/>
    </source>
</evidence>
<accession>A0ABQ3VCP1</accession>
<dbReference type="PANTHER" id="PTHR44591:SF3">
    <property type="entry name" value="RESPONSE REGULATORY DOMAIN-CONTAINING PROTEIN"/>
    <property type="match status" value="1"/>
</dbReference>
<evidence type="ECO:0000256" key="1">
    <source>
        <dbReference type="ARBA" id="ARBA00022553"/>
    </source>
</evidence>
<name>A0ABQ3VCP1_9CHLR</name>
<dbReference type="Proteomes" id="UP000635565">
    <property type="component" value="Unassembled WGS sequence"/>
</dbReference>
<dbReference type="InterPro" id="IPR001789">
    <property type="entry name" value="Sig_transdc_resp-reg_receiver"/>
</dbReference>
<dbReference type="InterPro" id="IPR050595">
    <property type="entry name" value="Bact_response_regulator"/>
</dbReference>
<evidence type="ECO:0000256" key="2">
    <source>
        <dbReference type="PROSITE-ProRule" id="PRU00169"/>
    </source>
</evidence>